<dbReference type="Proteomes" id="UP000035955">
    <property type="component" value="Unassembled WGS sequence"/>
</dbReference>
<feature type="modified residue" description="4-aspartylphosphate" evidence="1">
    <location>
        <position position="69"/>
    </location>
</feature>
<sequence>MPLTRPCRDKPATSLAGRRILVAEDEYLVARDIVDIIAGAGGEVVGPVPTVPEALALARSEVIGAALLDVNLRGEMVFPVIERLRGRGVPVVLVTGFRAEILPVSFRDLPHLEKPYDPDALLRIVRRTCAEVGLP</sequence>
<dbReference type="AlphaFoldDB" id="A0A0J6S3K9"/>
<dbReference type="Gene3D" id="3.40.50.2300">
    <property type="match status" value="1"/>
</dbReference>
<proteinExistence type="predicted"/>
<dbReference type="SUPFAM" id="SSF52172">
    <property type="entry name" value="CheY-like"/>
    <property type="match status" value="1"/>
</dbReference>
<gene>
    <name evidence="3" type="ORF">VQ02_29160</name>
</gene>
<evidence type="ECO:0000259" key="2">
    <source>
        <dbReference type="PROSITE" id="PS50110"/>
    </source>
</evidence>
<feature type="domain" description="Response regulatory" evidence="2">
    <location>
        <begin position="19"/>
        <end position="129"/>
    </location>
</feature>
<evidence type="ECO:0000313" key="3">
    <source>
        <dbReference type="EMBL" id="KMO29780.1"/>
    </source>
</evidence>
<name>A0A0J6S3K9_9HYPH</name>
<reference evidence="3 4" key="1">
    <citation type="submission" date="2015-03" db="EMBL/GenBank/DDBJ databases">
        <title>Genome sequencing of Methylobacterium variabile DSM 16961.</title>
        <authorList>
            <person name="Chaudhry V."/>
            <person name="Patil P.B."/>
        </authorList>
    </citation>
    <scope>NUCLEOTIDE SEQUENCE [LARGE SCALE GENOMIC DNA]</scope>
    <source>
        <strain evidence="3 4">DSM 16961</strain>
    </source>
</reference>
<dbReference type="EMBL" id="LABY01000246">
    <property type="protein sequence ID" value="KMO29780.1"/>
    <property type="molecule type" value="Genomic_DNA"/>
</dbReference>
<evidence type="ECO:0000256" key="1">
    <source>
        <dbReference type="PROSITE-ProRule" id="PRU00169"/>
    </source>
</evidence>
<dbReference type="SMART" id="SM00448">
    <property type="entry name" value="REC"/>
    <property type="match status" value="1"/>
</dbReference>
<accession>A0A0J6S3K9</accession>
<keyword evidence="1" id="KW-0597">Phosphoprotein</keyword>
<dbReference type="GO" id="GO:0000160">
    <property type="term" value="P:phosphorelay signal transduction system"/>
    <property type="evidence" value="ECO:0007669"/>
    <property type="project" value="InterPro"/>
</dbReference>
<dbReference type="InterPro" id="IPR011006">
    <property type="entry name" value="CheY-like_superfamily"/>
</dbReference>
<dbReference type="InterPro" id="IPR001789">
    <property type="entry name" value="Sig_transdc_resp-reg_receiver"/>
</dbReference>
<dbReference type="PATRIC" id="fig|298794.3.peg.3873"/>
<comment type="caution">
    <text evidence="3">The sequence shown here is derived from an EMBL/GenBank/DDBJ whole genome shotgun (WGS) entry which is preliminary data.</text>
</comment>
<evidence type="ECO:0000313" key="4">
    <source>
        <dbReference type="Proteomes" id="UP000035955"/>
    </source>
</evidence>
<protein>
    <recommendedName>
        <fullName evidence="2">Response regulatory domain-containing protein</fullName>
    </recommendedName>
</protein>
<keyword evidence="4" id="KW-1185">Reference proteome</keyword>
<dbReference type="OrthoDB" id="582170at2"/>
<dbReference type="RefSeq" id="WP_048447741.1">
    <property type="nucleotide sequence ID" value="NZ_LABY01000246.1"/>
</dbReference>
<organism evidence="3 4">
    <name type="scientific">Methylobacterium variabile</name>
    <dbReference type="NCBI Taxonomy" id="298794"/>
    <lineage>
        <taxon>Bacteria</taxon>
        <taxon>Pseudomonadati</taxon>
        <taxon>Pseudomonadota</taxon>
        <taxon>Alphaproteobacteria</taxon>
        <taxon>Hyphomicrobiales</taxon>
        <taxon>Methylobacteriaceae</taxon>
        <taxon>Methylobacterium</taxon>
    </lineage>
</organism>
<dbReference type="PROSITE" id="PS50110">
    <property type="entry name" value="RESPONSE_REGULATORY"/>
    <property type="match status" value="1"/>
</dbReference>